<name>A0AAV6VVL4_9ARAC</name>
<proteinExistence type="predicted"/>
<accession>A0AAV6VVL4</accession>
<organism evidence="1 2">
    <name type="scientific">Oedothorax gibbosus</name>
    <dbReference type="NCBI Taxonomy" id="931172"/>
    <lineage>
        <taxon>Eukaryota</taxon>
        <taxon>Metazoa</taxon>
        <taxon>Ecdysozoa</taxon>
        <taxon>Arthropoda</taxon>
        <taxon>Chelicerata</taxon>
        <taxon>Arachnida</taxon>
        <taxon>Araneae</taxon>
        <taxon>Araneomorphae</taxon>
        <taxon>Entelegynae</taxon>
        <taxon>Araneoidea</taxon>
        <taxon>Linyphiidae</taxon>
        <taxon>Erigoninae</taxon>
        <taxon>Oedothorax</taxon>
    </lineage>
</organism>
<dbReference type="EMBL" id="JAFNEN010000014">
    <property type="protein sequence ID" value="KAG8200620.1"/>
    <property type="molecule type" value="Genomic_DNA"/>
</dbReference>
<evidence type="ECO:0000313" key="2">
    <source>
        <dbReference type="Proteomes" id="UP000827092"/>
    </source>
</evidence>
<protein>
    <submittedName>
        <fullName evidence="1">Uncharacterized protein</fullName>
    </submittedName>
</protein>
<evidence type="ECO:0000313" key="1">
    <source>
        <dbReference type="EMBL" id="KAG8200620.1"/>
    </source>
</evidence>
<gene>
    <name evidence="1" type="ORF">JTE90_022242</name>
</gene>
<dbReference type="Proteomes" id="UP000827092">
    <property type="component" value="Unassembled WGS sequence"/>
</dbReference>
<dbReference type="AlphaFoldDB" id="A0AAV6VVL4"/>
<comment type="caution">
    <text evidence="1">The sequence shown here is derived from an EMBL/GenBank/DDBJ whole genome shotgun (WGS) entry which is preliminary data.</text>
</comment>
<reference evidence="1 2" key="1">
    <citation type="journal article" date="2022" name="Nat. Ecol. Evol.">
        <title>A masculinizing supergene underlies an exaggerated male reproductive morph in a spider.</title>
        <authorList>
            <person name="Hendrickx F."/>
            <person name="De Corte Z."/>
            <person name="Sonet G."/>
            <person name="Van Belleghem S.M."/>
            <person name="Kostlbacher S."/>
            <person name="Vangestel C."/>
        </authorList>
    </citation>
    <scope>NUCLEOTIDE SEQUENCE [LARGE SCALE GENOMIC DNA]</scope>
    <source>
        <strain evidence="1">W744_W776</strain>
    </source>
</reference>
<sequence>MRDAWAAWNNTEPLDLSRAACNERKALYLSIAIYLTIKGFPETAISLVSLRLGTVLDNLKAKEPDPDELKHRKCVRYTHQDEYGRHGIII</sequence>
<keyword evidence="2" id="KW-1185">Reference proteome</keyword>